<proteinExistence type="predicted"/>
<accession>A0A371J2V1</accession>
<comment type="caution">
    <text evidence="2">The sequence shown here is derived from an EMBL/GenBank/DDBJ whole genome shotgun (WGS) entry which is preliminary data.</text>
</comment>
<reference evidence="2 3" key="1">
    <citation type="journal article" date="2017" name="Genome Announc.">
        <title>Draft Genome Sequence of Romboutsia weinsteinii sp. nov. Strain CCRI-19649(T) Isolated from Surface Water.</title>
        <authorList>
            <person name="Maheux A.F."/>
            <person name="Boudreau D.K."/>
            <person name="Berube E."/>
            <person name="Boissinot M."/>
            <person name="Cantin P."/>
            <person name="Raymond F."/>
            <person name="Corbeil J."/>
            <person name="Omar R.F."/>
            <person name="Bergeron M.G."/>
        </authorList>
    </citation>
    <scope>NUCLEOTIDE SEQUENCE [LARGE SCALE GENOMIC DNA]</scope>
    <source>
        <strain evidence="2 3">CCRI-19649</strain>
    </source>
</reference>
<dbReference type="InterPro" id="IPR010359">
    <property type="entry name" value="IrrE_HExxH"/>
</dbReference>
<organism evidence="2 3">
    <name type="scientific">Romboutsia weinsteinii</name>
    <dbReference type="NCBI Taxonomy" id="2020949"/>
    <lineage>
        <taxon>Bacteria</taxon>
        <taxon>Bacillati</taxon>
        <taxon>Bacillota</taxon>
        <taxon>Clostridia</taxon>
        <taxon>Peptostreptococcales</taxon>
        <taxon>Peptostreptococcaceae</taxon>
        <taxon>Romboutsia</taxon>
    </lineage>
</organism>
<dbReference type="AlphaFoldDB" id="A0A371J2V1"/>
<keyword evidence="3" id="KW-1185">Reference proteome</keyword>
<evidence type="ECO:0000259" key="1">
    <source>
        <dbReference type="Pfam" id="PF06114"/>
    </source>
</evidence>
<gene>
    <name evidence="2" type="ORF">CHL78_011135</name>
</gene>
<evidence type="ECO:0000313" key="2">
    <source>
        <dbReference type="EMBL" id="RDY27014.1"/>
    </source>
</evidence>
<feature type="domain" description="IrrE N-terminal-like" evidence="1">
    <location>
        <begin position="30"/>
        <end position="129"/>
    </location>
</feature>
<sequence length="139" mass="15833">MTKEQIIDLALSLRNNSTTSNPFKIGEMVGIKFRFVKYNKSAMTASTFRPFIDVPPAIHINANFDERSQKVFCAHEIGHALLHDDCCTHFNGDSLKNHQEYEANLFAVVLLFGLDAFAVDVKSMSNYHLKRILDYNVSY</sequence>
<protein>
    <submittedName>
        <fullName evidence="2">ImmA/IrrE family metallo-endopeptidase</fullName>
    </submittedName>
</protein>
<dbReference type="Proteomes" id="UP000215694">
    <property type="component" value="Unassembled WGS sequence"/>
</dbReference>
<dbReference type="EMBL" id="NOJY02000017">
    <property type="protein sequence ID" value="RDY27014.1"/>
    <property type="molecule type" value="Genomic_DNA"/>
</dbReference>
<dbReference type="RefSeq" id="WP_116041477.1">
    <property type="nucleotide sequence ID" value="NZ_NOJY02000017.1"/>
</dbReference>
<dbReference type="Gene3D" id="1.10.10.2910">
    <property type="match status" value="1"/>
</dbReference>
<evidence type="ECO:0000313" key="3">
    <source>
        <dbReference type="Proteomes" id="UP000215694"/>
    </source>
</evidence>
<dbReference type="OrthoDB" id="581382at2"/>
<dbReference type="Pfam" id="PF06114">
    <property type="entry name" value="Peptidase_M78"/>
    <property type="match status" value="1"/>
</dbReference>
<name>A0A371J2V1_9FIRM</name>